<comment type="caution">
    <text evidence="2">The sequence shown here is derived from an EMBL/GenBank/DDBJ whole genome shotgun (WGS) entry which is preliminary data.</text>
</comment>
<sequence length="183" mass="20054">MLKFAVSVLFFGAIFLLTNTNGFFLHSTPKCQVALYKGGKDFGGEKIMANKTFVPYLKTVGQVAKACKVKVFVTESYKQLKTPNEFVLSTELPLALGHAIRFNLQDPKGGTVCNKLCMTARSWKTIPEATCFINGVTKKGIHFKEPDLIYDEKVTKLSAADAEAAKVGTQKLCAPKVKPDKKG</sequence>
<evidence type="ECO:0000313" key="3">
    <source>
        <dbReference type="Proteomes" id="UP000663832"/>
    </source>
</evidence>
<evidence type="ECO:0000313" key="1">
    <source>
        <dbReference type="EMBL" id="CAF0845667.1"/>
    </source>
</evidence>
<evidence type="ECO:0000313" key="4">
    <source>
        <dbReference type="Proteomes" id="UP000663877"/>
    </source>
</evidence>
<gene>
    <name evidence="2" type="ORF">BJG266_LOCUS11498</name>
    <name evidence="1" type="ORF">QVE165_LOCUS6559</name>
</gene>
<dbReference type="AlphaFoldDB" id="A0A814AUQ6"/>
<organism evidence="2 4">
    <name type="scientific">Adineta steineri</name>
    <dbReference type="NCBI Taxonomy" id="433720"/>
    <lineage>
        <taxon>Eukaryota</taxon>
        <taxon>Metazoa</taxon>
        <taxon>Spiralia</taxon>
        <taxon>Gnathifera</taxon>
        <taxon>Rotifera</taxon>
        <taxon>Eurotatoria</taxon>
        <taxon>Bdelloidea</taxon>
        <taxon>Adinetida</taxon>
        <taxon>Adinetidae</taxon>
        <taxon>Adineta</taxon>
    </lineage>
</organism>
<proteinExistence type="predicted"/>
<name>A0A814AUQ6_9BILA</name>
<accession>A0A814AUQ6</accession>
<reference evidence="2" key="1">
    <citation type="submission" date="2021-02" db="EMBL/GenBank/DDBJ databases">
        <authorList>
            <person name="Nowell W R."/>
        </authorList>
    </citation>
    <scope>NUCLEOTIDE SEQUENCE</scope>
</reference>
<dbReference type="OrthoDB" id="9976078at2759"/>
<dbReference type="EMBL" id="CAJNOI010000042">
    <property type="protein sequence ID" value="CAF0920428.1"/>
    <property type="molecule type" value="Genomic_DNA"/>
</dbReference>
<dbReference type="Proteomes" id="UP000663832">
    <property type="component" value="Unassembled WGS sequence"/>
</dbReference>
<dbReference type="EMBL" id="CAJNOM010000027">
    <property type="protein sequence ID" value="CAF0845667.1"/>
    <property type="molecule type" value="Genomic_DNA"/>
</dbReference>
<keyword evidence="3" id="KW-1185">Reference proteome</keyword>
<evidence type="ECO:0000313" key="2">
    <source>
        <dbReference type="EMBL" id="CAF0920428.1"/>
    </source>
</evidence>
<dbReference type="Proteomes" id="UP000663877">
    <property type="component" value="Unassembled WGS sequence"/>
</dbReference>
<protein>
    <submittedName>
        <fullName evidence="2">Uncharacterized protein</fullName>
    </submittedName>
</protein>